<dbReference type="KEGG" id="pbf:CFX0092_A2247"/>
<dbReference type="Pfam" id="PF00296">
    <property type="entry name" value="Bac_luciferase"/>
    <property type="match status" value="1"/>
</dbReference>
<dbReference type="EMBL" id="LN890655">
    <property type="protein sequence ID" value="CUS04125.2"/>
    <property type="molecule type" value="Genomic_DNA"/>
</dbReference>
<evidence type="ECO:0000256" key="2">
    <source>
        <dbReference type="ARBA" id="ARBA00022643"/>
    </source>
</evidence>
<feature type="domain" description="Luciferase-like" evidence="5">
    <location>
        <begin position="13"/>
        <end position="246"/>
    </location>
</feature>
<dbReference type="SUPFAM" id="SSF51679">
    <property type="entry name" value="Bacterial luciferase-like"/>
    <property type="match status" value="1"/>
</dbReference>
<dbReference type="AlphaFoldDB" id="A0A160T5K3"/>
<name>A0A160T5K3_9CHLR</name>
<reference evidence="6" key="1">
    <citation type="submission" date="2016-01" db="EMBL/GenBank/DDBJ databases">
        <authorList>
            <person name="Mcilroy J.S."/>
            <person name="Karst M S."/>
            <person name="Albertsen M."/>
        </authorList>
    </citation>
    <scope>NUCLEOTIDE SEQUENCE</scope>
    <source>
        <strain evidence="6">Cfx-K</strain>
    </source>
</reference>
<evidence type="ECO:0000259" key="5">
    <source>
        <dbReference type="Pfam" id="PF00296"/>
    </source>
</evidence>
<evidence type="ECO:0000313" key="7">
    <source>
        <dbReference type="Proteomes" id="UP000215027"/>
    </source>
</evidence>
<accession>A0A160T5K3</accession>
<keyword evidence="1" id="KW-0285">Flavoprotein</keyword>
<evidence type="ECO:0000256" key="1">
    <source>
        <dbReference type="ARBA" id="ARBA00022630"/>
    </source>
</evidence>
<dbReference type="RefSeq" id="WP_197699753.1">
    <property type="nucleotide sequence ID" value="NZ_LN890655.1"/>
</dbReference>
<keyword evidence="3" id="KW-0560">Oxidoreductase</keyword>
<keyword evidence="4" id="KW-0503">Monooxygenase</keyword>
<dbReference type="PANTHER" id="PTHR42847">
    <property type="entry name" value="ALKANESULFONATE MONOOXYGENASE"/>
    <property type="match status" value="1"/>
</dbReference>
<dbReference type="InterPro" id="IPR050172">
    <property type="entry name" value="SsuD_RutA_monooxygenase"/>
</dbReference>
<dbReference type="InterPro" id="IPR019952">
    <property type="entry name" value="F420_OxRdatse_Rv1855c_pred"/>
</dbReference>
<keyword evidence="2" id="KW-0288">FMN</keyword>
<evidence type="ECO:0000256" key="4">
    <source>
        <dbReference type="ARBA" id="ARBA00023033"/>
    </source>
</evidence>
<dbReference type="Proteomes" id="UP000215027">
    <property type="component" value="Chromosome I"/>
</dbReference>
<dbReference type="NCBIfam" id="TIGR03560">
    <property type="entry name" value="F420_Rv1855c"/>
    <property type="match status" value="1"/>
</dbReference>
<dbReference type="InterPro" id="IPR011251">
    <property type="entry name" value="Luciferase-like_dom"/>
</dbReference>
<dbReference type="GO" id="GO:0008726">
    <property type="term" value="F:alkanesulfonate monooxygenase activity"/>
    <property type="evidence" value="ECO:0007669"/>
    <property type="project" value="TreeGrafter"/>
</dbReference>
<proteinExistence type="predicted"/>
<gene>
    <name evidence="6" type="ORF">CFX0092_A2247</name>
</gene>
<sequence length="305" mass="33591">MEVAIMIEGQNGLTWPRWQRIAAAVEDLGFAGLYRSDHYTNANPPDIESLELWVSLTWLASHTTRIEFGPLVSPVSFRQPTMTARMAAAVDDLSGGRLSLGLGAGWQQREHTNYGWELLAVPERFARFEEGLRIIKRLLQEDAPFDFEGVYYRLHEAVLLPRPARPGGPPILIGGNGPRRTLPLAARYADEWNAVYISPARFAELNGMLDGLLAAVGREPASLRRSLMIGCLFGRDAAEVERKLAARHRTAAEMVERGVAAGTGEEIAAQLAAWAAAGVQRVMLQWLDLDDLDGLEALAGKIIRN</sequence>
<evidence type="ECO:0000256" key="3">
    <source>
        <dbReference type="ARBA" id="ARBA00023002"/>
    </source>
</evidence>
<dbReference type="PANTHER" id="PTHR42847:SF4">
    <property type="entry name" value="ALKANESULFONATE MONOOXYGENASE-RELATED"/>
    <property type="match status" value="1"/>
</dbReference>
<protein>
    <submittedName>
        <fullName evidence="6">Luciferase-like monooxygenase</fullName>
    </submittedName>
</protein>
<dbReference type="Gene3D" id="3.20.20.30">
    <property type="entry name" value="Luciferase-like domain"/>
    <property type="match status" value="1"/>
</dbReference>
<evidence type="ECO:0000313" key="6">
    <source>
        <dbReference type="EMBL" id="CUS04125.2"/>
    </source>
</evidence>
<organism evidence="6 7">
    <name type="scientific">Candidatus Promineifilum breve</name>
    <dbReference type="NCBI Taxonomy" id="1806508"/>
    <lineage>
        <taxon>Bacteria</taxon>
        <taxon>Bacillati</taxon>
        <taxon>Chloroflexota</taxon>
        <taxon>Ardenticatenia</taxon>
        <taxon>Candidatus Promineifilales</taxon>
        <taxon>Candidatus Promineifilaceae</taxon>
        <taxon>Candidatus Promineifilum</taxon>
    </lineage>
</organism>
<keyword evidence="7" id="KW-1185">Reference proteome</keyword>
<dbReference type="GO" id="GO:0046306">
    <property type="term" value="P:alkanesulfonate catabolic process"/>
    <property type="evidence" value="ECO:0007669"/>
    <property type="project" value="TreeGrafter"/>
</dbReference>
<dbReference type="InterPro" id="IPR036661">
    <property type="entry name" value="Luciferase-like_sf"/>
</dbReference>